<dbReference type="Gene3D" id="1.10.2080.10">
    <property type="entry name" value="Insect odorant-binding protein A10/Ejaculatory bulb-specific protein 3"/>
    <property type="match status" value="1"/>
</dbReference>
<dbReference type="OrthoDB" id="8183954at2759"/>
<dbReference type="OMA" id="LLAYANC"/>
<dbReference type="PANTHER" id="PTHR11257:SF12">
    <property type="entry name" value="EJACULATORY BULB-SPECIFIC PROTEIN 3-RELATED"/>
    <property type="match status" value="1"/>
</dbReference>
<dbReference type="InParanoid" id="E2CAG2"/>
<sequence>MKFALVCLLALVAVVYVSAKPQGYTTKYDNIDVEQILHNDRLLQRYVDCMLDKVGVRCPPEAIELKKVLSDALDTECNKCNDRQKEVAKKAIRFLIDNKPDIWKELKAKYDPEGKYVKKYEKLAEEEKIKF</sequence>
<feature type="chain" id="PRO_5003158378" evidence="1">
    <location>
        <begin position="20"/>
        <end position="131"/>
    </location>
</feature>
<keyword evidence="1" id="KW-0732">Signal</keyword>
<dbReference type="PANTHER" id="PTHR11257">
    <property type="entry name" value="CHEMOSENSORY PROTEIN-RELATED"/>
    <property type="match status" value="1"/>
</dbReference>
<dbReference type="InterPro" id="IPR005055">
    <property type="entry name" value="A10/PebIII"/>
</dbReference>
<feature type="signal peptide" evidence="1">
    <location>
        <begin position="1"/>
        <end position="19"/>
    </location>
</feature>
<reference evidence="2 3" key="1">
    <citation type="journal article" date="2010" name="Science">
        <title>Genomic comparison of the ants Camponotus floridanus and Harpegnathos saltator.</title>
        <authorList>
            <person name="Bonasio R."/>
            <person name="Zhang G."/>
            <person name="Ye C."/>
            <person name="Mutti N.S."/>
            <person name="Fang X."/>
            <person name="Qin N."/>
            <person name="Donahue G."/>
            <person name="Yang P."/>
            <person name="Li Q."/>
            <person name="Li C."/>
            <person name="Zhang P."/>
            <person name="Huang Z."/>
            <person name="Berger S.L."/>
            <person name="Reinberg D."/>
            <person name="Wang J."/>
            <person name="Liebig J."/>
        </authorList>
    </citation>
    <scope>NUCLEOTIDE SEQUENCE [LARGE SCALE GENOMIC DNA]</scope>
    <source>
        <strain evidence="2 3">R22 G/1</strain>
    </source>
</reference>
<dbReference type="InterPro" id="IPR036682">
    <property type="entry name" value="OS_D_A10/PebIII_sf"/>
</dbReference>
<keyword evidence="3" id="KW-1185">Reference proteome</keyword>
<dbReference type="Proteomes" id="UP000008237">
    <property type="component" value="Unassembled WGS sequence"/>
</dbReference>
<evidence type="ECO:0000256" key="1">
    <source>
        <dbReference type="SAM" id="SignalP"/>
    </source>
</evidence>
<dbReference type="EMBL" id="GL453976">
    <property type="protein sequence ID" value="EFN75073.1"/>
    <property type="molecule type" value="Genomic_DNA"/>
</dbReference>
<proteinExistence type="predicted"/>
<accession>E2CAG2</accession>
<evidence type="ECO:0000313" key="2">
    <source>
        <dbReference type="EMBL" id="EFN75073.1"/>
    </source>
</evidence>
<dbReference type="AlphaFoldDB" id="E2CAG2"/>
<gene>
    <name evidence="2" type="ORF">EAI_07437</name>
</gene>
<dbReference type="SUPFAM" id="SSF100910">
    <property type="entry name" value="Chemosensory protein Csp2"/>
    <property type="match status" value="1"/>
</dbReference>
<protein>
    <submittedName>
        <fullName evidence="2">Ejaculatory bulb-specific protein 3</fullName>
    </submittedName>
</protein>
<dbReference type="Pfam" id="PF03392">
    <property type="entry name" value="OS-D"/>
    <property type="match status" value="1"/>
</dbReference>
<organism evidence="3">
    <name type="scientific">Harpegnathos saltator</name>
    <name type="common">Jerdon's jumping ant</name>
    <dbReference type="NCBI Taxonomy" id="610380"/>
    <lineage>
        <taxon>Eukaryota</taxon>
        <taxon>Metazoa</taxon>
        <taxon>Ecdysozoa</taxon>
        <taxon>Arthropoda</taxon>
        <taxon>Hexapoda</taxon>
        <taxon>Insecta</taxon>
        <taxon>Pterygota</taxon>
        <taxon>Neoptera</taxon>
        <taxon>Endopterygota</taxon>
        <taxon>Hymenoptera</taxon>
        <taxon>Apocrita</taxon>
        <taxon>Aculeata</taxon>
        <taxon>Formicoidea</taxon>
        <taxon>Formicidae</taxon>
        <taxon>Ponerinae</taxon>
        <taxon>Ponerini</taxon>
        <taxon>Harpegnathos</taxon>
    </lineage>
</organism>
<name>E2CAG2_HARSA</name>
<evidence type="ECO:0000313" key="3">
    <source>
        <dbReference type="Proteomes" id="UP000008237"/>
    </source>
</evidence>